<dbReference type="GO" id="GO:0008270">
    <property type="term" value="F:zinc ion binding"/>
    <property type="evidence" value="ECO:0007669"/>
    <property type="project" value="InterPro"/>
</dbReference>
<dbReference type="Proteomes" id="UP000053237">
    <property type="component" value="Unassembled WGS sequence"/>
</dbReference>
<dbReference type="InParanoid" id="A0A024GFM3"/>
<feature type="domain" description="Aminopeptidase N-like N-terminal" evidence="5">
    <location>
        <begin position="23"/>
        <end position="195"/>
    </location>
</feature>
<dbReference type="PANTHER" id="PTHR46322">
    <property type="entry name" value="PUROMYCIN-SENSITIVE AMINOPEPTIDASE"/>
    <property type="match status" value="1"/>
</dbReference>
<dbReference type="InterPro" id="IPR037144">
    <property type="entry name" value="Peptidase_M1_pepN_C_sf"/>
</dbReference>
<comment type="caution">
    <text evidence="6">The sequence shown here is derived from an EMBL/GenBank/DDBJ whole genome shotgun (WGS) entry which is preliminary data.</text>
</comment>
<dbReference type="Gene3D" id="2.60.40.1840">
    <property type="match status" value="1"/>
</dbReference>
<dbReference type="STRING" id="65357.A0A024GFM3"/>
<feature type="domain" description="Peptidase M1 alanyl aminopeptidase Ig-like fold" evidence="3">
    <location>
        <begin position="571"/>
        <end position="658"/>
    </location>
</feature>
<dbReference type="InterPro" id="IPR038438">
    <property type="entry name" value="PepN_Ig-like_sf"/>
</dbReference>
<dbReference type="InterPro" id="IPR024601">
    <property type="entry name" value="Peptidase_M1_pepN_C"/>
</dbReference>
<dbReference type="Pfam" id="PF17432">
    <property type="entry name" value="DUF3458_C"/>
    <property type="match status" value="1"/>
</dbReference>
<keyword evidence="1" id="KW-0031">Aminopeptidase</keyword>
<evidence type="ECO:0000313" key="6">
    <source>
        <dbReference type="EMBL" id="CCI45681.1"/>
    </source>
</evidence>
<evidence type="ECO:0000259" key="5">
    <source>
        <dbReference type="Pfam" id="PF17900"/>
    </source>
</evidence>
<dbReference type="InterPro" id="IPR012779">
    <property type="entry name" value="Peptidase_M1_pepN"/>
</dbReference>
<name>A0A024GFM3_9STRA</name>
<evidence type="ECO:0000313" key="7">
    <source>
        <dbReference type="Proteomes" id="UP000053237"/>
    </source>
</evidence>
<keyword evidence="1" id="KW-0645">Protease</keyword>
<evidence type="ECO:0000259" key="4">
    <source>
        <dbReference type="Pfam" id="PF17432"/>
    </source>
</evidence>
<reference evidence="6 7" key="1">
    <citation type="submission" date="2012-05" db="EMBL/GenBank/DDBJ databases">
        <title>Recombination and specialization in a pathogen metapopulation.</title>
        <authorList>
            <person name="Gardiner A."/>
            <person name="Kemen E."/>
            <person name="Schultz-Larsen T."/>
            <person name="MacLean D."/>
            <person name="Van Oosterhout C."/>
            <person name="Jones J.D.G."/>
        </authorList>
    </citation>
    <scope>NUCLEOTIDE SEQUENCE [LARGE SCALE GENOMIC DNA]</scope>
    <source>
        <strain evidence="6 7">Ac Nc2</strain>
    </source>
</reference>
<evidence type="ECO:0000259" key="3">
    <source>
        <dbReference type="Pfam" id="PF11940"/>
    </source>
</evidence>
<keyword evidence="1" id="KW-0378">Hydrolase</keyword>
<dbReference type="InterPro" id="IPR045357">
    <property type="entry name" value="Aminopeptidase_N-like_N"/>
</dbReference>
<dbReference type="Gene3D" id="2.60.40.1730">
    <property type="entry name" value="tricorn interacting facor f3 domain"/>
    <property type="match status" value="1"/>
</dbReference>
<dbReference type="OrthoDB" id="10031169at2759"/>
<keyword evidence="7" id="KW-1185">Reference proteome</keyword>
<dbReference type="SUPFAM" id="SSF55486">
    <property type="entry name" value="Metalloproteases ('zincins'), catalytic domain"/>
    <property type="match status" value="1"/>
</dbReference>
<dbReference type="InterPro" id="IPR014782">
    <property type="entry name" value="Peptidase_M1_dom"/>
</dbReference>
<proteinExistence type="predicted"/>
<dbReference type="InterPro" id="IPR035414">
    <property type="entry name" value="Peptidase_M1_pepN_Ig-like"/>
</dbReference>
<dbReference type="Pfam" id="PF11940">
    <property type="entry name" value="DUF3458"/>
    <property type="match status" value="1"/>
</dbReference>
<dbReference type="Pfam" id="PF17900">
    <property type="entry name" value="Peptidase_M1_N"/>
    <property type="match status" value="1"/>
</dbReference>
<accession>A0A024GFM3</accession>
<evidence type="ECO:0000259" key="2">
    <source>
        <dbReference type="Pfam" id="PF01433"/>
    </source>
</evidence>
<gene>
    <name evidence="6" type="ORF">BN9_065780</name>
</gene>
<feature type="domain" description="Peptidase M1 membrane alanine aminopeptidase" evidence="2">
    <location>
        <begin position="359"/>
        <end position="566"/>
    </location>
</feature>
<dbReference type="Gene3D" id="1.25.50.10">
    <property type="entry name" value="Peptidase M1, alanyl aminopeptidase, C-terminal domain"/>
    <property type="match status" value="1"/>
</dbReference>
<dbReference type="InterPro" id="IPR027268">
    <property type="entry name" value="Peptidase_M4/M1_CTD_sf"/>
</dbReference>
<feature type="domain" description="Peptidase M1 alanyl aminopeptidase C-terminal" evidence="4">
    <location>
        <begin position="671"/>
        <end position="986"/>
    </location>
</feature>
<dbReference type="AlphaFoldDB" id="A0A024GFM3"/>
<sequence length="1007" mass="115467">MTDTKELKRYRFTRKDFKPLETKPLHLDLVFDIRPEKVSVVSSTTFQHLGENALHELRLNSKELEIVQVERITAFKSTQSCKDLEEHVLSFQLPVSLKYEVDAENHFLIVKFETPIQKEEEFVLKFHTIATPSENILEGLYYDYTPTGAPKTIITQCQQHGFQRITPCIDTMDAKAYYTTTIIADKKYTNMITNGDLAHDFYDVNNEPVYQSPESVLGEVDEKRHVLKYHNHKVKMAPYLFFLGVGTYETYRRELEFPDGDTILLEILAFPGFFKPDDAKQAVKMLHDSVLWTMISLGPEACQHHEERKRIYDLIEEREGLKAKKSKLCLGPCEKKDVTTLSDKDADRLKDIRSELKTLIKVWNKTGYKYTGAVYREIAMENSYYGGMENVGNTTIVSSCLCPSERMDDGSYMYMERVKVHEYYHNINGSQVTGQSPFEIWLNEAVTVHMERKRCAAIFGSDYSRLNDVLYMFAPLGPLAQDKSATSLSIEPEGFNQTQELVSAVTYSKAPEFVRMVELIIGEDQFHKALDVYHTRYSFGNATTLDWINCMEEVSHCDLKELARTWLKRPGHPHVSYSSTYDPITCEYKVWMKQSGFVNMPSDNAGPWVIPVDYALIKDGKVIKEGLITFHEEEFSFSIKDVKEKPDFFSFGRGWSFFGTSKSEDNAIEVLVKQTKSDPDSVNRYQAYRMVADLEKAKIINGFLKGDLDVTISSDFVDLHASILFSEHITPAARALTLSEKNTVPTKDELSHHYIEIRKATRALLQAVWVKYAPEIEKMYTKLCESAHPGPHYDQFQERALKQHLLSLMVAGGEKSFLPNTRAVNPTTNPTDLAKVLLETSTFASDKATGFSVIMNDEQYPERSQVQERVFEEWRQTPDTLTKYIGVISCLQTSDVGKQIRKLIAHPSFNMAQSSHSRTLARGLSLIRQFSLATDEGLQLLSECFTKIGKVNQMSAYPILQSFDHLDRFDQETRSKMLRVLQEMQDSIDPKKEESLYNRLNIILKKA</sequence>
<evidence type="ECO:0008006" key="8">
    <source>
        <dbReference type="Google" id="ProtNLM"/>
    </source>
</evidence>
<dbReference type="EMBL" id="CAIX01000104">
    <property type="protein sequence ID" value="CCI45681.1"/>
    <property type="molecule type" value="Genomic_DNA"/>
</dbReference>
<dbReference type="GO" id="GO:0004177">
    <property type="term" value="F:aminopeptidase activity"/>
    <property type="evidence" value="ECO:0007669"/>
    <property type="project" value="UniProtKB-KW"/>
</dbReference>
<dbReference type="PANTHER" id="PTHR46322:SF1">
    <property type="entry name" value="PUROMYCIN-SENSITIVE AMINOPEPTIDASE"/>
    <property type="match status" value="1"/>
</dbReference>
<dbReference type="Gene3D" id="1.10.390.10">
    <property type="entry name" value="Neutral Protease Domain 2"/>
    <property type="match status" value="1"/>
</dbReference>
<dbReference type="SUPFAM" id="SSF63737">
    <property type="entry name" value="Leukotriene A4 hydrolase N-terminal domain"/>
    <property type="match status" value="1"/>
</dbReference>
<dbReference type="GO" id="GO:0008237">
    <property type="term" value="F:metallopeptidase activity"/>
    <property type="evidence" value="ECO:0007669"/>
    <property type="project" value="InterPro"/>
</dbReference>
<evidence type="ECO:0000256" key="1">
    <source>
        <dbReference type="ARBA" id="ARBA00022438"/>
    </source>
</evidence>
<organism evidence="6 7">
    <name type="scientific">Albugo candida</name>
    <dbReference type="NCBI Taxonomy" id="65357"/>
    <lineage>
        <taxon>Eukaryota</taxon>
        <taxon>Sar</taxon>
        <taxon>Stramenopiles</taxon>
        <taxon>Oomycota</taxon>
        <taxon>Peronosporomycetes</taxon>
        <taxon>Albuginales</taxon>
        <taxon>Albuginaceae</taxon>
        <taxon>Albugo</taxon>
    </lineage>
</organism>
<dbReference type="InterPro" id="IPR042097">
    <property type="entry name" value="Aminopeptidase_N-like_N_sf"/>
</dbReference>
<protein>
    <recommendedName>
        <fullName evidence="8">Peptidase M1 leukotriene A4 hydrolase/aminopeptidase C-terminal domain-containing protein</fullName>
    </recommendedName>
</protein>
<dbReference type="Pfam" id="PF01433">
    <property type="entry name" value="Peptidase_M1"/>
    <property type="match status" value="1"/>
</dbReference>